<dbReference type="AlphaFoldDB" id="A0A0D3IIN0"/>
<dbReference type="Proteomes" id="UP000013827">
    <property type="component" value="Unassembled WGS sequence"/>
</dbReference>
<reference evidence="3" key="1">
    <citation type="journal article" date="2013" name="Nature">
        <title>Pan genome of the phytoplankton Emiliania underpins its global distribution.</title>
        <authorList>
            <person name="Read B.A."/>
            <person name="Kegel J."/>
            <person name="Klute M.J."/>
            <person name="Kuo A."/>
            <person name="Lefebvre S.C."/>
            <person name="Maumus F."/>
            <person name="Mayer C."/>
            <person name="Miller J."/>
            <person name="Monier A."/>
            <person name="Salamov A."/>
            <person name="Young J."/>
            <person name="Aguilar M."/>
            <person name="Claverie J.M."/>
            <person name="Frickenhaus S."/>
            <person name="Gonzalez K."/>
            <person name="Herman E.K."/>
            <person name="Lin Y.C."/>
            <person name="Napier J."/>
            <person name="Ogata H."/>
            <person name="Sarno A.F."/>
            <person name="Shmutz J."/>
            <person name="Schroeder D."/>
            <person name="de Vargas C."/>
            <person name="Verret F."/>
            <person name="von Dassow P."/>
            <person name="Valentin K."/>
            <person name="Van de Peer Y."/>
            <person name="Wheeler G."/>
            <person name="Dacks J.B."/>
            <person name="Delwiche C.F."/>
            <person name="Dyhrman S.T."/>
            <person name="Glockner G."/>
            <person name="John U."/>
            <person name="Richards T."/>
            <person name="Worden A.Z."/>
            <person name="Zhang X."/>
            <person name="Grigoriev I.V."/>
            <person name="Allen A.E."/>
            <person name="Bidle K."/>
            <person name="Borodovsky M."/>
            <person name="Bowler C."/>
            <person name="Brownlee C."/>
            <person name="Cock J.M."/>
            <person name="Elias M."/>
            <person name="Gladyshev V.N."/>
            <person name="Groth M."/>
            <person name="Guda C."/>
            <person name="Hadaegh A."/>
            <person name="Iglesias-Rodriguez M.D."/>
            <person name="Jenkins J."/>
            <person name="Jones B.M."/>
            <person name="Lawson T."/>
            <person name="Leese F."/>
            <person name="Lindquist E."/>
            <person name="Lobanov A."/>
            <person name="Lomsadze A."/>
            <person name="Malik S.B."/>
            <person name="Marsh M.E."/>
            <person name="Mackinder L."/>
            <person name="Mock T."/>
            <person name="Mueller-Roeber B."/>
            <person name="Pagarete A."/>
            <person name="Parker M."/>
            <person name="Probert I."/>
            <person name="Quesneville H."/>
            <person name="Raines C."/>
            <person name="Rensing S.A."/>
            <person name="Riano-Pachon D.M."/>
            <person name="Richier S."/>
            <person name="Rokitta S."/>
            <person name="Shiraiwa Y."/>
            <person name="Soanes D.M."/>
            <person name="van der Giezen M."/>
            <person name="Wahlund T.M."/>
            <person name="Williams B."/>
            <person name="Wilson W."/>
            <person name="Wolfe G."/>
            <person name="Wurch L.L."/>
        </authorList>
    </citation>
    <scope>NUCLEOTIDE SEQUENCE</scope>
</reference>
<evidence type="ECO:0000313" key="2">
    <source>
        <dbReference type="EnsemblProtists" id="EOD11115"/>
    </source>
</evidence>
<accession>A0A0D3IIN0</accession>
<dbReference type="HOGENOM" id="CLU_835312_0_0_1"/>
<dbReference type="RefSeq" id="XP_005763544.1">
    <property type="nucleotide sequence ID" value="XM_005763487.1"/>
</dbReference>
<proteinExistence type="predicted"/>
<evidence type="ECO:0000313" key="3">
    <source>
        <dbReference type="Proteomes" id="UP000013827"/>
    </source>
</evidence>
<protein>
    <submittedName>
        <fullName evidence="2">Uncharacterized protein</fullName>
    </submittedName>
</protein>
<organism evidence="2 3">
    <name type="scientific">Emiliania huxleyi (strain CCMP1516)</name>
    <dbReference type="NCBI Taxonomy" id="280463"/>
    <lineage>
        <taxon>Eukaryota</taxon>
        <taxon>Haptista</taxon>
        <taxon>Haptophyta</taxon>
        <taxon>Prymnesiophyceae</taxon>
        <taxon>Isochrysidales</taxon>
        <taxon>Noelaerhabdaceae</taxon>
        <taxon>Emiliania</taxon>
    </lineage>
</organism>
<feature type="compositionally biased region" description="Pro residues" evidence="1">
    <location>
        <begin position="58"/>
        <end position="75"/>
    </location>
</feature>
<dbReference type="EnsemblProtists" id="EOD11115">
    <property type="protein sequence ID" value="EOD11115"/>
    <property type="gene ID" value="EMIHUDRAFT_214934"/>
</dbReference>
<name>A0A0D3IIN0_EMIH1</name>
<feature type="region of interest" description="Disordered" evidence="1">
    <location>
        <begin position="187"/>
        <end position="300"/>
    </location>
</feature>
<keyword evidence="3" id="KW-1185">Reference proteome</keyword>
<dbReference type="PaxDb" id="2903-EOD11115"/>
<reference evidence="2" key="2">
    <citation type="submission" date="2024-10" db="UniProtKB">
        <authorList>
            <consortium name="EnsemblProtists"/>
        </authorList>
    </citation>
    <scope>IDENTIFICATION</scope>
</reference>
<dbReference type="GeneID" id="17257240"/>
<dbReference type="KEGG" id="ehx:EMIHUDRAFT_214934"/>
<feature type="compositionally biased region" description="Polar residues" evidence="1">
    <location>
        <begin position="14"/>
        <end position="24"/>
    </location>
</feature>
<feature type="compositionally biased region" description="Basic residues" evidence="1">
    <location>
        <begin position="243"/>
        <end position="253"/>
    </location>
</feature>
<evidence type="ECO:0000256" key="1">
    <source>
        <dbReference type="SAM" id="MobiDB-lite"/>
    </source>
</evidence>
<feature type="region of interest" description="Disordered" evidence="1">
    <location>
        <begin position="1"/>
        <end position="98"/>
    </location>
</feature>
<sequence length="333" mass="34298">MYNIAWGTGAAAPSSRTAGSSSAHASLAPGSVDHEDEAMPSEQAGAASAHVPSDAAPVGPPDPIAQTPAYPPPTGPEHGREFRSDEDGDGPTGTEAEGVAYAETLAEAEGVAYAETLAEAKRAADERLRAALAACPLSGKVMRRGEHVEYLTTRVSPPERARAGWADDPPPSAYRRAAGAVILVRNPPDHAAAPTGGEAGSSSDHAEAEDGAELDGGVEPWAIAEMEEREAAQARHGQQQASGRRRNAGRRRRNTQDDGAFLRDLMAGAPEPPEGQHDATPFASLDAFPSSDESSDDGVRAPLVANASPARREAMSAFAATGLVAACLAPQPP</sequence>